<keyword evidence="7" id="KW-1185">Reference proteome</keyword>
<dbReference type="RefSeq" id="WP_028386388.1">
    <property type="nucleotide sequence ID" value="NZ_CAAAHN010000014.1"/>
</dbReference>
<dbReference type="AlphaFoldDB" id="A0A0W0TYB5"/>
<evidence type="ECO:0000313" key="6">
    <source>
        <dbReference type="EMBL" id="KTD00739.1"/>
    </source>
</evidence>
<comment type="function">
    <text evidence="5">Plays a role in cell envelope biogenesis, maintenance of cell envelope integrity and membrane homeostasis.</text>
</comment>
<gene>
    <name evidence="5" type="primary">yciB</name>
    <name evidence="6" type="ORF">Lgee_1003</name>
</gene>
<accession>A0A0W0TYB5</accession>
<evidence type="ECO:0000256" key="5">
    <source>
        <dbReference type="HAMAP-Rule" id="MF_00189"/>
    </source>
</evidence>
<comment type="caution">
    <text evidence="6">The sequence shown here is derived from an EMBL/GenBank/DDBJ whole genome shotgun (WGS) entry which is preliminary data.</text>
</comment>
<dbReference type="NCBIfam" id="NF001325">
    <property type="entry name" value="PRK00259.1-3"/>
    <property type="match status" value="1"/>
</dbReference>
<reference evidence="6 7" key="1">
    <citation type="submission" date="2015-11" db="EMBL/GenBank/DDBJ databases">
        <title>Genomic analysis of 38 Legionella species identifies large and diverse effector repertoires.</title>
        <authorList>
            <person name="Burstein D."/>
            <person name="Amaro F."/>
            <person name="Zusman T."/>
            <person name="Lifshitz Z."/>
            <person name="Cohen O."/>
            <person name="Gilbert J.A."/>
            <person name="Pupko T."/>
            <person name="Shuman H.A."/>
            <person name="Segal G."/>
        </authorList>
    </citation>
    <scope>NUCLEOTIDE SEQUENCE [LARGE SCALE GENOMIC DNA]</scope>
    <source>
        <strain evidence="6 7">ATCC 49504</strain>
    </source>
</reference>
<comment type="similarity">
    <text evidence="5">Belongs to the YciB family.</text>
</comment>
<comment type="subcellular location">
    <subcellularLocation>
        <location evidence="5">Cell inner membrane</location>
        <topology evidence="5">Multi-pass membrane protein</topology>
    </subcellularLocation>
</comment>
<evidence type="ECO:0000256" key="2">
    <source>
        <dbReference type="ARBA" id="ARBA00022692"/>
    </source>
</evidence>
<dbReference type="Pfam" id="PF04279">
    <property type="entry name" value="IspA"/>
    <property type="match status" value="1"/>
</dbReference>
<evidence type="ECO:0000256" key="4">
    <source>
        <dbReference type="ARBA" id="ARBA00023136"/>
    </source>
</evidence>
<feature type="transmembrane region" description="Helical" evidence="5">
    <location>
        <begin position="80"/>
        <end position="96"/>
    </location>
</feature>
<name>A0A0W0TYB5_9GAMM</name>
<keyword evidence="5" id="KW-0997">Cell inner membrane</keyword>
<feature type="transmembrane region" description="Helical" evidence="5">
    <location>
        <begin position="147"/>
        <end position="168"/>
    </location>
</feature>
<dbReference type="InterPro" id="IPR006008">
    <property type="entry name" value="YciB"/>
</dbReference>
<sequence>MKIVFDFFPIVVFFAAYKLFGIFTATATAMVLSLLQVLFFRLKYRRYEKIHVISLFIVMVLGSATLLLHDPTFIKWKPTGLYWLSAIAFAGSGWFAKKPLIQKIMESNIELPVRVWYRLNTAWTLFFIVMGALNIVVAYLFSLDAWVNFKLFGGAGLTLLFVFLQALYMTQHSEQKTLGAPPSRDQS</sequence>
<evidence type="ECO:0000256" key="3">
    <source>
        <dbReference type="ARBA" id="ARBA00022989"/>
    </source>
</evidence>
<feature type="transmembrane region" description="Helical" evidence="5">
    <location>
        <begin position="12"/>
        <end position="38"/>
    </location>
</feature>
<evidence type="ECO:0000256" key="1">
    <source>
        <dbReference type="ARBA" id="ARBA00022475"/>
    </source>
</evidence>
<evidence type="ECO:0000313" key="7">
    <source>
        <dbReference type="Proteomes" id="UP000054785"/>
    </source>
</evidence>
<feature type="transmembrane region" description="Helical" evidence="5">
    <location>
        <begin position="50"/>
        <end position="68"/>
    </location>
</feature>
<dbReference type="GO" id="GO:0005886">
    <property type="term" value="C:plasma membrane"/>
    <property type="evidence" value="ECO:0007669"/>
    <property type="project" value="UniProtKB-SubCell"/>
</dbReference>
<dbReference type="PATRIC" id="fig|45065.4.peg.1075"/>
<dbReference type="Proteomes" id="UP000054785">
    <property type="component" value="Unassembled WGS sequence"/>
</dbReference>
<dbReference type="OrthoDB" id="9788219at2"/>
<dbReference type="HAMAP" id="MF_00189">
    <property type="entry name" value="YciB"/>
    <property type="match status" value="1"/>
</dbReference>
<dbReference type="PANTHER" id="PTHR36917">
    <property type="entry name" value="INTRACELLULAR SEPTATION PROTEIN A-RELATED"/>
    <property type="match status" value="1"/>
</dbReference>
<keyword evidence="4 5" id="KW-0472">Membrane</keyword>
<dbReference type="PANTHER" id="PTHR36917:SF1">
    <property type="entry name" value="INNER MEMBRANE-SPANNING PROTEIN YCIB"/>
    <property type="match status" value="1"/>
</dbReference>
<keyword evidence="2 5" id="KW-0812">Transmembrane</keyword>
<organism evidence="6 7">
    <name type="scientific">Legionella geestiana</name>
    <dbReference type="NCBI Taxonomy" id="45065"/>
    <lineage>
        <taxon>Bacteria</taxon>
        <taxon>Pseudomonadati</taxon>
        <taxon>Pseudomonadota</taxon>
        <taxon>Gammaproteobacteria</taxon>
        <taxon>Legionellales</taxon>
        <taxon>Legionellaceae</taxon>
        <taxon>Legionella</taxon>
    </lineage>
</organism>
<dbReference type="NCBIfam" id="TIGR00997">
    <property type="entry name" value="ispZ"/>
    <property type="match status" value="1"/>
</dbReference>
<proteinExistence type="inferred from homology"/>
<keyword evidence="3 5" id="KW-1133">Transmembrane helix</keyword>
<keyword evidence="1 5" id="KW-1003">Cell membrane</keyword>
<dbReference type="STRING" id="45065.Lgee_1003"/>
<protein>
    <recommendedName>
        <fullName evidence="5">Inner membrane-spanning protein YciB</fullName>
    </recommendedName>
</protein>
<feature type="transmembrane region" description="Helical" evidence="5">
    <location>
        <begin position="117"/>
        <end position="141"/>
    </location>
</feature>
<dbReference type="EMBL" id="LNYC01000032">
    <property type="protein sequence ID" value="KTD00739.1"/>
    <property type="molecule type" value="Genomic_DNA"/>
</dbReference>